<dbReference type="PANTHER" id="PTHR10809">
    <property type="entry name" value="VESICLE-ASSOCIATED MEMBRANE PROTEIN-ASSOCIATED PROTEIN"/>
    <property type="match status" value="1"/>
</dbReference>
<feature type="compositionally biased region" description="Basic and acidic residues" evidence="7">
    <location>
        <begin position="206"/>
        <end position="215"/>
    </location>
</feature>
<keyword evidence="4 8" id="KW-1133">Transmembrane helix</keyword>
<dbReference type="EMBL" id="JAOQAV010000009">
    <property type="protein sequence ID" value="KAJ4191642.1"/>
    <property type="molecule type" value="Genomic_DNA"/>
</dbReference>
<evidence type="ECO:0000313" key="10">
    <source>
        <dbReference type="EMBL" id="KAJ4191642.1"/>
    </source>
</evidence>
<dbReference type="PANTHER" id="PTHR10809:SF6">
    <property type="entry name" value="AT11025P-RELATED"/>
    <property type="match status" value="1"/>
</dbReference>
<evidence type="ECO:0000256" key="2">
    <source>
        <dbReference type="ARBA" id="ARBA00008932"/>
    </source>
</evidence>
<dbReference type="InterPro" id="IPR008962">
    <property type="entry name" value="PapD-like_sf"/>
</dbReference>
<dbReference type="AlphaFoldDB" id="A0A9W8RBH1"/>
<sequence>MSVDIEPFELSFRRPFTSEVAQTLTIKNPSSTPVAFKVKTTAPKQYCVRPNAGRIEAGQSFDVAVLLQAMKQDPPPDARCRDKFLVQSAPITAEKEFASIANVLETTEKGQLVERKIRVNWLAANPELDESANRPVATPNKQAIANGVGHDNSDMWDLATDNASNQATDTPDISRTYSSPVAKEESPSAAAPPPYQSEHVPEEDEKPQPAEDAEPKSTVAQATAAVKEAAEVSYEELKAKLAQAEAQIVSLRETGLRQRNVKPASSEDEKRPMLQTAQAVQQTVEGVPVQMAAILCLISFLLAYFFF</sequence>
<evidence type="ECO:0000313" key="11">
    <source>
        <dbReference type="Proteomes" id="UP001152087"/>
    </source>
</evidence>
<keyword evidence="3 8" id="KW-0812">Transmembrane</keyword>
<evidence type="ECO:0000256" key="7">
    <source>
        <dbReference type="SAM" id="MobiDB-lite"/>
    </source>
</evidence>
<accession>A0A9W8RBH1</accession>
<dbReference type="SUPFAM" id="SSF49354">
    <property type="entry name" value="PapD-like"/>
    <property type="match status" value="1"/>
</dbReference>
<evidence type="ECO:0000256" key="3">
    <source>
        <dbReference type="ARBA" id="ARBA00022692"/>
    </source>
</evidence>
<comment type="similarity">
    <text evidence="2">Belongs to the VAMP-associated protein (VAP) (TC 9.B.17) family.</text>
</comment>
<name>A0A9W8RBH1_9HYPO</name>
<evidence type="ECO:0000256" key="5">
    <source>
        <dbReference type="ARBA" id="ARBA00023136"/>
    </source>
</evidence>
<evidence type="ECO:0000259" key="9">
    <source>
        <dbReference type="PROSITE" id="PS50202"/>
    </source>
</evidence>
<dbReference type="GO" id="GO:0005886">
    <property type="term" value="C:plasma membrane"/>
    <property type="evidence" value="ECO:0007669"/>
    <property type="project" value="TreeGrafter"/>
</dbReference>
<feature type="coiled-coil region" evidence="6">
    <location>
        <begin position="227"/>
        <end position="254"/>
    </location>
</feature>
<reference evidence="10" key="1">
    <citation type="submission" date="2022-09" db="EMBL/GenBank/DDBJ databases">
        <title>Fusarium specimens isolated from Avocado Roots.</title>
        <authorList>
            <person name="Stajich J."/>
            <person name="Roper C."/>
            <person name="Heimlech-Rivalta G."/>
        </authorList>
    </citation>
    <scope>NUCLEOTIDE SEQUENCE</scope>
    <source>
        <strain evidence="10">A02</strain>
    </source>
</reference>
<dbReference type="Proteomes" id="UP001152087">
    <property type="component" value="Unassembled WGS sequence"/>
</dbReference>
<dbReference type="InterPro" id="IPR013783">
    <property type="entry name" value="Ig-like_fold"/>
</dbReference>
<protein>
    <submittedName>
        <fullName evidence="10">Phosphatidylinositol-binding protein scs2</fullName>
    </submittedName>
</protein>
<dbReference type="Gene3D" id="2.60.40.10">
    <property type="entry name" value="Immunoglobulins"/>
    <property type="match status" value="1"/>
</dbReference>
<feature type="domain" description="MSP" evidence="9">
    <location>
        <begin position="2"/>
        <end position="122"/>
    </location>
</feature>
<dbReference type="GO" id="GO:0033149">
    <property type="term" value="F:FFAT motif binding"/>
    <property type="evidence" value="ECO:0007669"/>
    <property type="project" value="TreeGrafter"/>
</dbReference>
<dbReference type="GO" id="GO:0005789">
    <property type="term" value="C:endoplasmic reticulum membrane"/>
    <property type="evidence" value="ECO:0007669"/>
    <property type="project" value="InterPro"/>
</dbReference>
<feature type="compositionally biased region" description="Polar residues" evidence="7">
    <location>
        <begin position="161"/>
        <end position="177"/>
    </location>
</feature>
<keyword evidence="6" id="KW-0175">Coiled coil</keyword>
<organism evidence="10 11">
    <name type="scientific">Fusarium falciforme</name>
    <dbReference type="NCBI Taxonomy" id="195108"/>
    <lineage>
        <taxon>Eukaryota</taxon>
        <taxon>Fungi</taxon>
        <taxon>Dikarya</taxon>
        <taxon>Ascomycota</taxon>
        <taxon>Pezizomycotina</taxon>
        <taxon>Sordariomycetes</taxon>
        <taxon>Hypocreomycetidae</taxon>
        <taxon>Hypocreales</taxon>
        <taxon>Nectriaceae</taxon>
        <taxon>Fusarium</taxon>
        <taxon>Fusarium solani species complex</taxon>
    </lineage>
</organism>
<feature type="region of interest" description="Disordered" evidence="7">
    <location>
        <begin position="131"/>
        <end position="219"/>
    </location>
</feature>
<evidence type="ECO:0000256" key="6">
    <source>
        <dbReference type="SAM" id="Coils"/>
    </source>
</evidence>
<feature type="transmembrane region" description="Helical" evidence="8">
    <location>
        <begin position="287"/>
        <end position="306"/>
    </location>
</feature>
<keyword evidence="11" id="KW-1185">Reference proteome</keyword>
<keyword evidence="5 8" id="KW-0472">Membrane</keyword>
<gene>
    <name evidence="10" type="primary">SCS2</name>
    <name evidence="10" type="ORF">NW755_004828</name>
</gene>
<dbReference type="InterPro" id="IPR016763">
    <property type="entry name" value="VAP"/>
</dbReference>
<dbReference type="GO" id="GO:0061817">
    <property type="term" value="P:endoplasmic reticulum-plasma membrane tethering"/>
    <property type="evidence" value="ECO:0007669"/>
    <property type="project" value="TreeGrafter"/>
</dbReference>
<dbReference type="PROSITE" id="PS50202">
    <property type="entry name" value="MSP"/>
    <property type="match status" value="1"/>
</dbReference>
<dbReference type="GO" id="GO:0090158">
    <property type="term" value="P:endoplasmic reticulum membrane organization"/>
    <property type="evidence" value="ECO:0007669"/>
    <property type="project" value="TreeGrafter"/>
</dbReference>
<evidence type="ECO:0000256" key="4">
    <source>
        <dbReference type="ARBA" id="ARBA00022989"/>
    </source>
</evidence>
<comment type="caution">
    <text evidence="10">The sequence shown here is derived from an EMBL/GenBank/DDBJ whole genome shotgun (WGS) entry which is preliminary data.</text>
</comment>
<dbReference type="OrthoDB" id="264603at2759"/>
<dbReference type="Pfam" id="PF00635">
    <property type="entry name" value="Motile_Sperm"/>
    <property type="match status" value="1"/>
</dbReference>
<comment type="subcellular location">
    <subcellularLocation>
        <location evidence="1">Membrane</location>
        <topology evidence="1">Single-pass type IV membrane protein</topology>
    </subcellularLocation>
</comment>
<evidence type="ECO:0000256" key="1">
    <source>
        <dbReference type="ARBA" id="ARBA00004211"/>
    </source>
</evidence>
<evidence type="ECO:0000256" key="8">
    <source>
        <dbReference type="SAM" id="Phobius"/>
    </source>
</evidence>
<dbReference type="InterPro" id="IPR000535">
    <property type="entry name" value="MSP_dom"/>
</dbReference>
<proteinExistence type="inferred from homology"/>
<dbReference type="PIRSF" id="PIRSF019693">
    <property type="entry name" value="VAMP-associated"/>
    <property type="match status" value="1"/>
</dbReference>